<gene>
    <name evidence="3" type="ORF">NEOLEDRAFT_1149007</name>
</gene>
<sequence>MVNWKDPLVIAYEAGTWLSFRFLSASSTSKLVYTCMVSSRSIYTKVANNTCRWEFIVTFPFEWSIYTGSRQFRWSIAIYILCRWLALFAFALFLAIFNIWTEINCTGLAHFAIGLTSVLLAMRTIAINGGAKMVKIPIVLLLLANWGTLLHVSVVGLLRKEGVSRLWRLLYRQVIYCQPCMSRPQLSLCLYIAILRACRGLTGGAAYRTICATRMYKGLSEFILNPKNRFNVNIKDGSAGSSALRRPRRTNGSTSLPVTIRMETVMEYDGAASDPPPPLKTGTGISEAESLDSTWLNKDSDTSQV</sequence>
<dbReference type="EMBL" id="KV425581">
    <property type="protein sequence ID" value="KZT23930.1"/>
    <property type="molecule type" value="Genomic_DNA"/>
</dbReference>
<organism evidence="3 4">
    <name type="scientific">Neolentinus lepideus HHB14362 ss-1</name>
    <dbReference type="NCBI Taxonomy" id="1314782"/>
    <lineage>
        <taxon>Eukaryota</taxon>
        <taxon>Fungi</taxon>
        <taxon>Dikarya</taxon>
        <taxon>Basidiomycota</taxon>
        <taxon>Agaricomycotina</taxon>
        <taxon>Agaricomycetes</taxon>
        <taxon>Gloeophyllales</taxon>
        <taxon>Gloeophyllaceae</taxon>
        <taxon>Neolentinus</taxon>
    </lineage>
</organism>
<evidence type="ECO:0000313" key="4">
    <source>
        <dbReference type="Proteomes" id="UP000076761"/>
    </source>
</evidence>
<keyword evidence="4" id="KW-1185">Reference proteome</keyword>
<dbReference type="AlphaFoldDB" id="A0A165RK83"/>
<reference evidence="3 4" key="1">
    <citation type="journal article" date="2016" name="Mol. Biol. Evol.">
        <title>Comparative Genomics of Early-Diverging Mushroom-Forming Fungi Provides Insights into the Origins of Lignocellulose Decay Capabilities.</title>
        <authorList>
            <person name="Nagy L.G."/>
            <person name="Riley R."/>
            <person name="Tritt A."/>
            <person name="Adam C."/>
            <person name="Daum C."/>
            <person name="Floudas D."/>
            <person name="Sun H."/>
            <person name="Yadav J.S."/>
            <person name="Pangilinan J."/>
            <person name="Larsson K.H."/>
            <person name="Matsuura K."/>
            <person name="Barry K."/>
            <person name="Labutti K."/>
            <person name="Kuo R."/>
            <person name="Ohm R.A."/>
            <person name="Bhattacharya S.S."/>
            <person name="Shirouzu T."/>
            <person name="Yoshinaga Y."/>
            <person name="Martin F.M."/>
            <person name="Grigoriev I.V."/>
            <person name="Hibbett D.S."/>
        </authorList>
    </citation>
    <scope>NUCLEOTIDE SEQUENCE [LARGE SCALE GENOMIC DNA]</scope>
    <source>
        <strain evidence="3 4">HHB14362 ss-1</strain>
    </source>
</reference>
<feature type="transmembrane region" description="Helical" evidence="2">
    <location>
        <begin position="107"/>
        <end position="126"/>
    </location>
</feature>
<keyword evidence="2" id="KW-0472">Membrane</keyword>
<dbReference type="InParanoid" id="A0A165RK83"/>
<evidence type="ECO:0000256" key="2">
    <source>
        <dbReference type="SAM" id="Phobius"/>
    </source>
</evidence>
<dbReference type="OrthoDB" id="3197626at2759"/>
<keyword evidence="2" id="KW-1133">Transmembrane helix</keyword>
<feature type="transmembrane region" description="Helical" evidence="2">
    <location>
        <begin position="138"/>
        <end position="158"/>
    </location>
</feature>
<name>A0A165RK83_9AGAM</name>
<keyword evidence="2" id="KW-0812">Transmembrane</keyword>
<dbReference type="Proteomes" id="UP000076761">
    <property type="component" value="Unassembled WGS sequence"/>
</dbReference>
<accession>A0A165RK83</accession>
<feature type="region of interest" description="Disordered" evidence="1">
    <location>
        <begin position="267"/>
        <end position="305"/>
    </location>
</feature>
<evidence type="ECO:0000256" key="1">
    <source>
        <dbReference type="SAM" id="MobiDB-lite"/>
    </source>
</evidence>
<proteinExistence type="predicted"/>
<protein>
    <submittedName>
        <fullName evidence="3">Uncharacterized protein</fullName>
    </submittedName>
</protein>
<dbReference type="STRING" id="1314782.A0A165RK83"/>
<feature type="transmembrane region" description="Helical" evidence="2">
    <location>
        <begin position="76"/>
        <end position="101"/>
    </location>
</feature>
<evidence type="ECO:0000313" key="3">
    <source>
        <dbReference type="EMBL" id="KZT23930.1"/>
    </source>
</evidence>